<sequence length="642" mass="67483">MAAGVATQELPLHDVPDSEADRDALLADIVAVALKRANAHPEGSLERPDADDLSGDMGDTNLGVASLLALAHRRRIGPAGPVRDAVRRAVAFHLRERVFTEDNPGYPNLLVRGFGVAHARYTLRPGAHPVGDWPSTVWALLQAVDVLDLNGGGLLEEAQAAELLEVCRGYWRWLTRITVFDPQHAGNQALGAVVGGLMLARHLTAADGEGAGEGAAVRRTAMRLYRGRIRTGRIADRGCLLIPEHGGPWDNNYGPITLSFLAQAHRVSGEPEFAEDGEEAARYLDARLSVSGYDVGGARYSEKHCGFEGALGLRYFGARIGADLGRYRGDGRLLRHSSAGSGGELDGHFAFMTVWQLLDGTPWHRHAAPSRVRHALRRGAVSVSFDDVLAPAHAEVGGTVLLPAAVDRQHGIGVLLRAPGHRPLLAVRPFGTVRCADAADPAGAVDAKLVVAPVVTRDQDLVTVRTLYATDGVRLWVVALLPADGVGRAEARLALGFPYAAVPRGGGAPVRLDAPGELGAGLAVHHPEPGGTAFRMDDPRTREEAGFALAADPRGYGDPDEGWSHIAATSVLEAAPLPRDAVPEGLLALAAVLGPAPADPSLTVSGTADAPVVRTSAFTAVLGPTAGDDRCTPLLTLTPTAP</sequence>
<dbReference type="AlphaFoldDB" id="A0A1J7BPE7"/>
<dbReference type="RefSeq" id="WP_071658678.1">
    <property type="nucleotide sequence ID" value="NZ_MLCF01000162.1"/>
</dbReference>
<evidence type="ECO:0000313" key="2">
    <source>
        <dbReference type="Proteomes" id="UP000243342"/>
    </source>
</evidence>
<name>A0A1J7BPE7_9ACTN</name>
<evidence type="ECO:0000313" key="1">
    <source>
        <dbReference type="EMBL" id="OIV35321.1"/>
    </source>
</evidence>
<reference evidence="1 2" key="1">
    <citation type="submission" date="2016-10" db="EMBL/GenBank/DDBJ databases">
        <title>Genome sequence of Streptomyces gilvigriseus MUSC 26.</title>
        <authorList>
            <person name="Lee L.-H."/>
            <person name="Ser H.-L."/>
        </authorList>
    </citation>
    <scope>NUCLEOTIDE SEQUENCE [LARGE SCALE GENOMIC DNA]</scope>
    <source>
        <strain evidence="1 2">MUSC 26</strain>
    </source>
</reference>
<dbReference type="Proteomes" id="UP000243342">
    <property type="component" value="Unassembled WGS sequence"/>
</dbReference>
<dbReference type="EMBL" id="MLCF01000162">
    <property type="protein sequence ID" value="OIV35321.1"/>
    <property type="molecule type" value="Genomic_DNA"/>
</dbReference>
<proteinExistence type="predicted"/>
<dbReference type="OrthoDB" id="4260267at2"/>
<keyword evidence="2" id="KW-1185">Reference proteome</keyword>
<comment type="caution">
    <text evidence="1">The sequence shown here is derived from an EMBL/GenBank/DDBJ whole genome shotgun (WGS) entry which is preliminary data.</text>
</comment>
<accession>A0A1J7BPE7</accession>
<protein>
    <submittedName>
        <fullName evidence="1">Uncharacterized protein</fullName>
    </submittedName>
</protein>
<dbReference type="STRING" id="1428644.BIV57_21975"/>
<organism evidence="1 2">
    <name type="scientific">Mangrovactinospora gilvigrisea</name>
    <dbReference type="NCBI Taxonomy" id="1428644"/>
    <lineage>
        <taxon>Bacteria</taxon>
        <taxon>Bacillati</taxon>
        <taxon>Actinomycetota</taxon>
        <taxon>Actinomycetes</taxon>
        <taxon>Kitasatosporales</taxon>
        <taxon>Streptomycetaceae</taxon>
        <taxon>Mangrovactinospora</taxon>
    </lineage>
</organism>
<gene>
    <name evidence="1" type="ORF">BIV57_21975</name>
</gene>